<dbReference type="OrthoDB" id="10462413at2759"/>
<organism evidence="3 4">
    <name type="scientific">Olea europaea subsp. europaea</name>
    <dbReference type="NCBI Taxonomy" id="158383"/>
    <lineage>
        <taxon>Eukaryota</taxon>
        <taxon>Viridiplantae</taxon>
        <taxon>Streptophyta</taxon>
        <taxon>Embryophyta</taxon>
        <taxon>Tracheophyta</taxon>
        <taxon>Spermatophyta</taxon>
        <taxon>Magnoliopsida</taxon>
        <taxon>eudicotyledons</taxon>
        <taxon>Gunneridae</taxon>
        <taxon>Pentapetalae</taxon>
        <taxon>asterids</taxon>
        <taxon>lamiids</taxon>
        <taxon>Lamiales</taxon>
        <taxon>Oleaceae</taxon>
        <taxon>Oleeae</taxon>
        <taxon>Olea</taxon>
    </lineage>
</organism>
<gene>
    <name evidence="3" type="ORF">OLEA9_A001209</name>
</gene>
<feature type="region of interest" description="Disordered" evidence="1">
    <location>
        <begin position="60"/>
        <end position="86"/>
    </location>
</feature>
<proteinExistence type="predicted"/>
<evidence type="ECO:0000313" key="3">
    <source>
        <dbReference type="EMBL" id="CAA2973696.1"/>
    </source>
</evidence>
<protein>
    <submittedName>
        <fullName evidence="3">Uncharacterized protein</fullName>
    </submittedName>
</protein>
<feature type="chain" id="PRO_5035944052" evidence="2">
    <location>
        <begin position="32"/>
        <end position="144"/>
    </location>
</feature>
<dbReference type="PANTHER" id="PTHR36245">
    <property type="entry name" value="GLYCINE-RICH PROTEIN DOT1-LIKE"/>
    <property type="match status" value="1"/>
</dbReference>
<dbReference type="AlphaFoldDB" id="A0A8S0R5T2"/>
<accession>A0A8S0R5T2</accession>
<keyword evidence="2" id="KW-0732">Signal</keyword>
<comment type="caution">
    <text evidence="3">The sequence shown here is derived from an EMBL/GenBank/DDBJ whole genome shotgun (WGS) entry which is preliminary data.</text>
</comment>
<dbReference type="PROSITE" id="PS51257">
    <property type="entry name" value="PROKAR_LIPOPROTEIN"/>
    <property type="match status" value="1"/>
</dbReference>
<evidence type="ECO:0000256" key="2">
    <source>
        <dbReference type="SAM" id="SignalP"/>
    </source>
</evidence>
<evidence type="ECO:0000256" key="1">
    <source>
        <dbReference type="SAM" id="MobiDB-lite"/>
    </source>
</evidence>
<dbReference type="Proteomes" id="UP000594638">
    <property type="component" value="Unassembled WGS sequence"/>
</dbReference>
<sequence length="144" mass="14722">MKIFGIERKMGIKELMIVVLFVCSCCSAASTSPFGKNSSLDNYSSGRGMAHPVKFGHAAAAGGRGVSGGRPSTSGDANGDGSRSPYTQGGSNIPLYAAGAGAGAANNHRNYHHHNGGDSKCSSIRSAALAATILEFLVLYTKIA</sequence>
<name>A0A8S0R5T2_OLEEU</name>
<dbReference type="PANTHER" id="PTHR36245:SF5">
    <property type="entry name" value="GLYCINE-RICH PROTEIN DOT1-LIKE"/>
    <property type="match status" value="1"/>
</dbReference>
<dbReference type="EMBL" id="CACTIH010002121">
    <property type="protein sequence ID" value="CAA2973696.1"/>
    <property type="molecule type" value="Genomic_DNA"/>
</dbReference>
<keyword evidence="4" id="KW-1185">Reference proteome</keyword>
<feature type="signal peptide" evidence="2">
    <location>
        <begin position="1"/>
        <end position="31"/>
    </location>
</feature>
<dbReference type="Gramene" id="OE9A001209T1">
    <property type="protein sequence ID" value="OE9A001209C1"/>
    <property type="gene ID" value="OE9A001209"/>
</dbReference>
<reference evidence="3 4" key="1">
    <citation type="submission" date="2019-12" db="EMBL/GenBank/DDBJ databases">
        <authorList>
            <person name="Alioto T."/>
            <person name="Alioto T."/>
            <person name="Gomez Garrido J."/>
        </authorList>
    </citation>
    <scope>NUCLEOTIDE SEQUENCE [LARGE SCALE GENOMIC DNA]</scope>
</reference>
<evidence type="ECO:0000313" key="4">
    <source>
        <dbReference type="Proteomes" id="UP000594638"/>
    </source>
</evidence>